<feature type="domain" description="Photosynthesis system II assembly factor Ycf48/Hcf136-like" evidence="3">
    <location>
        <begin position="290"/>
        <end position="368"/>
    </location>
</feature>
<dbReference type="Proteomes" id="UP001190700">
    <property type="component" value="Unassembled WGS sequence"/>
</dbReference>
<dbReference type="EMBL" id="LGRX02002195">
    <property type="protein sequence ID" value="KAK3284703.1"/>
    <property type="molecule type" value="Genomic_DNA"/>
</dbReference>
<gene>
    <name evidence="4" type="ORF">CYMTET_7663</name>
</gene>
<organism evidence="4 5">
    <name type="scientific">Cymbomonas tetramitiformis</name>
    <dbReference type="NCBI Taxonomy" id="36881"/>
    <lineage>
        <taxon>Eukaryota</taxon>
        <taxon>Viridiplantae</taxon>
        <taxon>Chlorophyta</taxon>
        <taxon>Pyramimonadophyceae</taxon>
        <taxon>Pyramimonadales</taxon>
        <taxon>Pyramimonadaceae</taxon>
        <taxon>Cymbomonas</taxon>
    </lineage>
</organism>
<evidence type="ECO:0000259" key="3">
    <source>
        <dbReference type="Pfam" id="PF14870"/>
    </source>
</evidence>
<keyword evidence="2" id="KW-0604">Photosystem II</keyword>
<keyword evidence="1" id="KW-0602">Photosynthesis</keyword>
<dbReference type="InterPro" id="IPR015943">
    <property type="entry name" value="WD40/YVTN_repeat-like_dom_sf"/>
</dbReference>
<dbReference type="PANTHER" id="PTHR47199:SF2">
    <property type="entry name" value="PHOTOSYSTEM II STABILITY_ASSEMBLY FACTOR HCF136, CHLOROPLASTIC"/>
    <property type="match status" value="1"/>
</dbReference>
<comment type="caution">
    <text evidence="4">The sequence shown here is derived from an EMBL/GenBank/DDBJ whole genome shotgun (WGS) entry which is preliminary data.</text>
</comment>
<dbReference type="GO" id="GO:0015979">
    <property type="term" value="P:photosynthesis"/>
    <property type="evidence" value="ECO:0007669"/>
    <property type="project" value="UniProtKB-KW"/>
</dbReference>
<evidence type="ECO:0000256" key="1">
    <source>
        <dbReference type="ARBA" id="ARBA00022531"/>
    </source>
</evidence>
<proteinExistence type="predicted"/>
<reference evidence="4 5" key="1">
    <citation type="journal article" date="2015" name="Genome Biol. Evol.">
        <title>Comparative Genomics of a Bacterivorous Green Alga Reveals Evolutionary Causalities and Consequences of Phago-Mixotrophic Mode of Nutrition.</title>
        <authorList>
            <person name="Burns J.A."/>
            <person name="Paasch A."/>
            <person name="Narechania A."/>
            <person name="Kim E."/>
        </authorList>
    </citation>
    <scope>NUCLEOTIDE SEQUENCE [LARGE SCALE GENOMIC DNA]</scope>
    <source>
        <strain evidence="4 5">PLY_AMNH</strain>
    </source>
</reference>
<dbReference type="SUPFAM" id="SSF110296">
    <property type="entry name" value="Oligoxyloglucan reducing end-specific cellobiohydrolase"/>
    <property type="match status" value="2"/>
</dbReference>
<evidence type="ECO:0000256" key="2">
    <source>
        <dbReference type="ARBA" id="ARBA00023276"/>
    </source>
</evidence>
<dbReference type="GO" id="GO:0009523">
    <property type="term" value="C:photosystem II"/>
    <property type="evidence" value="ECO:0007669"/>
    <property type="project" value="UniProtKB-KW"/>
</dbReference>
<accession>A0AAE0LGS9</accession>
<dbReference type="AlphaFoldDB" id="A0AAE0LGS9"/>
<dbReference type="Gene3D" id="2.130.10.10">
    <property type="entry name" value="YVTN repeat-like/Quinoprotein amine dehydrogenase"/>
    <property type="match status" value="2"/>
</dbReference>
<dbReference type="InterPro" id="IPR028203">
    <property type="entry name" value="PSII_CF48-like_dom"/>
</dbReference>
<dbReference type="Pfam" id="PF14870">
    <property type="entry name" value="PSII_BNR"/>
    <property type="match status" value="2"/>
</dbReference>
<name>A0AAE0LGS9_9CHLO</name>
<keyword evidence="5" id="KW-1185">Reference proteome</keyword>
<evidence type="ECO:0000313" key="4">
    <source>
        <dbReference type="EMBL" id="KAK3284703.1"/>
    </source>
</evidence>
<dbReference type="PANTHER" id="PTHR47199">
    <property type="entry name" value="PHOTOSYSTEM II STABILITY/ASSEMBLY FACTOR HCF136, CHLOROPLASTIC"/>
    <property type="match status" value="1"/>
</dbReference>
<sequence>MKSINTRQQAVGKRVFASVQKSEVSGRCRVMVPCFSRRVVAVAFQWLCLATFSQCSTVRVSQRRNQTTNEVVLGSEHVSNRSSLDRNNYAAKVSTFSRVSQVGWSNRISTTLFGLSLLSRSEGWLVGAADTLVHTADAGSSWEASHSGLPLPCDGCYRYEWRGVSFHDALRGWVVGNYGYIIYTQDGGVSWAAQTSGTLHNLHAVQHCNDMRVLAVGEADTILRTTDGGAHWHGMSTRTSGMNMYAIDMLNCSHGWVVGFQDLGTGEGRLLRTEDGGGSWTYQSYRPAVALYGVHFHTELVGWAVGQGGTILQTLDGGELWEAARGCGTSMDFNSVAVDPVTLFGFVVGEGGQICLSEDGGTSWTLMKNEEGFYNFGSTLGAAATSSAITTAFSCPSAAAASSIAPSTTNSATTNSATIPMWTSKFRFRESAIYLDVYSGDMGVVHS</sequence>
<feature type="domain" description="Photosynthesis system II assembly factor Ycf48/Hcf136-like" evidence="3">
    <location>
        <begin position="108"/>
        <end position="240"/>
    </location>
</feature>
<evidence type="ECO:0000313" key="5">
    <source>
        <dbReference type="Proteomes" id="UP001190700"/>
    </source>
</evidence>
<protein>
    <recommendedName>
        <fullName evidence="3">Photosynthesis system II assembly factor Ycf48/Hcf136-like domain-containing protein</fullName>
    </recommendedName>
</protein>